<comment type="caution">
    <text evidence="1">The sequence shown here is derived from an EMBL/GenBank/DDBJ whole genome shotgun (WGS) entry which is preliminary data.</text>
</comment>
<dbReference type="Proteomes" id="UP001147760">
    <property type="component" value="Unassembled WGS sequence"/>
</dbReference>
<dbReference type="EMBL" id="JAPWDO010000005">
    <property type="protein sequence ID" value="KAJ5471602.1"/>
    <property type="molecule type" value="Genomic_DNA"/>
</dbReference>
<dbReference type="OrthoDB" id="10397626at2759"/>
<evidence type="ECO:0000313" key="2">
    <source>
        <dbReference type="Proteomes" id="UP001147760"/>
    </source>
</evidence>
<sequence>MFQKLRFSITPDAVKGALNTLQRSLVRILEMEVMASIWMVHIVDVASGFLIDELHHTLQVNYERSQRPTPTRTWYGV</sequence>
<keyword evidence="2" id="KW-1185">Reference proteome</keyword>
<proteinExistence type="predicted"/>
<name>A0A9W9WQV7_9EURO</name>
<reference evidence="1" key="2">
    <citation type="journal article" date="2023" name="IMA Fungus">
        <title>Comparative genomic study of the Penicillium genus elucidates a diverse pangenome and 15 lateral gene transfer events.</title>
        <authorList>
            <person name="Petersen C."/>
            <person name="Sorensen T."/>
            <person name="Nielsen M.R."/>
            <person name="Sondergaard T.E."/>
            <person name="Sorensen J.L."/>
            <person name="Fitzpatrick D.A."/>
            <person name="Frisvad J.C."/>
            <person name="Nielsen K.L."/>
        </authorList>
    </citation>
    <scope>NUCLEOTIDE SEQUENCE</scope>
    <source>
        <strain evidence="1">IBT 17660</strain>
    </source>
</reference>
<protein>
    <submittedName>
        <fullName evidence="1">Uncharacterized protein</fullName>
    </submittedName>
</protein>
<evidence type="ECO:0000313" key="1">
    <source>
        <dbReference type="EMBL" id="KAJ5471602.1"/>
    </source>
</evidence>
<gene>
    <name evidence="1" type="ORF">N7530_008959</name>
</gene>
<organism evidence="1 2">
    <name type="scientific">Penicillium desertorum</name>
    <dbReference type="NCBI Taxonomy" id="1303715"/>
    <lineage>
        <taxon>Eukaryota</taxon>
        <taxon>Fungi</taxon>
        <taxon>Dikarya</taxon>
        <taxon>Ascomycota</taxon>
        <taxon>Pezizomycotina</taxon>
        <taxon>Eurotiomycetes</taxon>
        <taxon>Eurotiomycetidae</taxon>
        <taxon>Eurotiales</taxon>
        <taxon>Aspergillaceae</taxon>
        <taxon>Penicillium</taxon>
    </lineage>
</organism>
<reference evidence="1" key="1">
    <citation type="submission" date="2022-12" db="EMBL/GenBank/DDBJ databases">
        <authorList>
            <person name="Petersen C."/>
        </authorList>
    </citation>
    <scope>NUCLEOTIDE SEQUENCE</scope>
    <source>
        <strain evidence="1">IBT 17660</strain>
    </source>
</reference>
<accession>A0A9W9WQV7</accession>
<dbReference type="AlphaFoldDB" id="A0A9W9WQV7"/>